<dbReference type="Pfam" id="PF07624">
    <property type="entry name" value="PSD2"/>
    <property type="match status" value="1"/>
</dbReference>
<dbReference type="SUPFAM" id="SSF46626">
    <property type="entry name" value="Cytochrome c"/>
    <property type="match status" value="1"/>
</dbReference>
<dbReference type="GO" id="GO:0020037">
    <property type="term" value="F:heme binding"/>
    <property type="evidence" value="ECO:0007669"/>
    <property type="project" value="InterPro"/>
</dbReference>
<dbReference type="Gene3D" id="1.10.760.10">
    <property type="entry name" value="Cytochrome c-like domain"/>
    <property type="match status" value="1"/>
</dbReference>
<dbReference type="InterPro" id="IPR013039">
    <property type="entry name" value="DUF1588"/>
</dbReference>
<dbReference type="GO" id="GO:0009055">
    <property type="term" value="F:electron transfer activity"/>
    <property type="evidence" value="ECO:0007669"/>
    <property type="project" value="InterPro"/>
</dbReference>
<dbReference type="AlphaFoldDB" id="A0A517T1G6"/>
<dbReference type="InterPro" id="IPR037524">
    <property type="entry name" value="PA14/GLEYA"/>
</dbReference>
<dbReference type="InterPro" id="IPR036909">
    <property type="entry name" value="Cyt_c-like_dom_sf"/>
</dbReference>
<dbReference type="SMART" id="SM00758">
    <property type="entry name" value="PA14"/>
    <property type="match status" value="1"/>
</dbReference>
<evidence type="ECO:0000259" key="2">
    <source>
        <dbReference type="PROSITE" id="PS51820"/>
    </source>
</evidence>
<dbReference type="Pfam" id="PF07626">
    <property type="entry name" value="PSD3"/>
    <property type="match status" value="1"/>
</dbReference>
<evidence type="ECO:0000313" key="3">
    <source>
        <dbReference type="EMBL" id="QDT62210.1"/>
    </source>
</evidence>
<reference evidence="3 4" key="1">
    <citation type="submission" date="2019-02" db="EMBL/GenBank/DDBJ databases">
        <title>Deep-cultivation of Planctomycetes and their phenomic and genomic characterization uncovers novel biology.</title>
        <authorList>
            <person name="Wiegand S."/>
            <person name="Jogler M."/>
            <person name="Boedeker C."/>
            <person name="Pinto D."/>
            <person name="Vollmers J."/>
            <person name="Rivas-Marin E."/>
            <person name="Kohn T."/>
            <person name="Peeters S.H."/>
            <person name="Heuer A."/>
            <person name="Rast P."/>
            <person name="Oberbeckmann S."/>
            <person name="Bunk B."/>
            <person name="Jeske O."/>
            <person name="Meyerdierks A."/>
            <person name="Storesund J.E."/>
            <person name="Kallscheuer N."/>
            <person name="Luecker S."/>
            <person name="Lage O.M."/>
            <person name="Pohl T."/>
            <person name="Merkel B.J."/>
            <person name="Hornburger P."/>
            <person name="Mueller R.-W."/>
            <person name="Bruemmer F."/>
            <person name="Labrenz M."/>
            <person name="Spormann A.M."/>
            <person name="Op den Camp H."/>
            <person name="Overmann J."/>
            <person name="Amann R."/>
            <person name="Jetten M.S.M."/>
            <person name="Mascher T."/>
            <person name="Medema M.H."/>
            <person name="Devos D.P."/>
            <person name="Kaster A.-K."/>
            <person name="Ovreas L."/>
            <person name="Rohde M."/>
            <person name="Galperin M.Y."/>
            <person name="Jogler C."/>
        </authorList>
    </citation>
    <scope>NUCLEOTIDE SEQUENCE [LARGE SCALE GENOMIC DNA]</scope>
    <source>
        <strain evidence="3 4">SV_7m_r</strain>
    </source>
</reference>
<dbReference type="InterPro" id="IPR013042">
    <property type="entry name" value="DUF1592"/>
</dbReference>
<dbReference type="Pfam" id="PF07691">
    <property type="entry name" value="PA14"/>
    <property type="match status" value="1"/>
</dbReference>
<feature type="domain" description="PA14" evidence="2">
    <location>
        <begin position="545"/>
        <end position="685"/>
    </location>
</feature>
<keyword evidence="4" id="KW-1185">Reference proteome</keyword>
<evidence type="ECO:0000256" key="1">
    <source>
        <dbReference type="SAM" id="MobiDB-lite"/>
    </source>
</evidence>
<evidence type="ECO:0000313" key="4">
    <source>
        <dbReference type="Proteomes" id="UP000315003"/>
    </source>
</evidence>
<gene>
    <name evidence="3" type="ORF">SV7mr_47570</name>
</gene>
<organism evidence="3 4">
    <name type="scientific">Stieleria bergensis</name>
    <dbReference type="NCBI Taxonomy" id="2528025"/>
    <lineage>
        <taxon>Bacteria</taxon>
        <taxon>Pseudomonadati</taxon>
        <taxon>Planctomycetota</taxon>
        <taxon>Planctomycetia</taxon>
        <taxon>Pirellulales</taxon>
        <taxon>Pirellulaceae</taxon>
        <taxon>Stieleria</taxon>
    </lineage>
</organism>
<dbReference type="PROSITE" id="PS51820">
    <property type="entry name" value="PA14"/>
    <property type="match status" value="1"/>
</dbReference>
<dbReference type="InterPro" id="IPR011658">
    <property type="entry name" value="PA14_dom"/>
</dbReference>
<dbReference type="InterPro" id="IPR011429">
    <property type="entry name" value="Cyt_c_Planctomycete-type"/>
</dbReference>
<dbReference type="SUPFAM" id="SSF56988">
    <property type="entry name" value="Anthrax protective antigen"/>
    <property type="match status" value="1"/>
</dbReference>
<proteinExistence type="predicted"/>
<protein>
    <submittedName>
        <fullName evidence="3">PA14 domain protein</fullName>
    </submittedName>
</protein>
<sequence>MNVPPRDHDRCRQFACQPITCNFARTRFDPLMRDRYIAVRQRLTALKSISPLHPSSMPTSIQLRCCAILFVLALLPSATTSPCVASDQDLSKASALLNKHCLECHGPDLQEGNLRIDKLNTDLVAGDDADRWHEVLNRINVGEMPPEDEPQLSADELQTVTGWLNAELKRAAKARQANRGVAQIRRLNRSEYGNTMRDLFGMPLNFEKPLPPDGLSAAGFLNDSETLTVSPLHMDYYLKIGQHAVDKAVPLTAAPKRTAFRLEVGQKDPAGVDKNGKKKPATLRVDATRLDSEDPKNARRPSVSVSFGRRSDRGEASEQGAILSPSLRARGTGIPGRQVPNPSLVFRLQEFPTEGPVRIRVTAGAVDPDEPIKPQVRVFIGTLLDDGTEFAYLGPAQLVTDTAKQQGIYEFHGQMEDLPLPFRQRSSGQRGDLSVMMIGVTNTVDVEAKQERTPKLLVTRVDFEAPFHQQWPPRSYDQVFFRGKATPGQESQYARQIFERFMTRAWRRPVRKQEVDRVHTAWQSTWQTEVVDLISQTEEEETPEPGKPGLETLYFETAPADASLETYASMQPVATDVTHSIDLNVPVRKRADRYGLQFRGILNVPNDGSWQFDLASDDGSRLYIDGQLVIDNDGNHGMVTKTGGVDLSAGAHHFLLNYYNTTGGSGLKLQWNGPGIQSSPIAAGYFSHGGSMPLAGAPKPTFESTIKQFLPVVLASPNFLYLQRPESNDHAHHDFAIASRLSYFLWGTMPDTQLLELAAKEQLSNRDVLVKQVRRMLADPRSKTMVKLFVDQWLDLDGVQRVAINKDRFKDFWDETKVAMQQETRLLFAELMHNDLSALNLIDCDFTMLNDHLAQHYQIPGVHGPEFRRVALSTNDQRGGLLTHGSVLYRGSDGKDSHPIRRGVWLLKRLLDDPPPDPPPNVPDLDQTDPKLSGRPLKKQLELHRENQACANCHQKIDPFGIAFEDYSAVGRWRGEKDKTAANTTLPDGSEITSLKDLKSHLIQHRKQDFARALTKNLLTYALGRSLDFSDDPLVDLLSADLQDHDFQIRWLIEAIVTSDAFLQ</sequence>
<dbReference type="OrthoDB" id="175242at2"/>
<accession>A0A517T1G6</accession>
<feature type="region of interest" description="Disordered" evidence="1">
    <location>
        <begin position="264"/>
        <end position="340"/>
    </location>
</feature>
<name>A0A517T1G6_9BACT</name>
<feature type="region of interest" description="Disordered" evidence="1">
    <location>
        <begin position="911"/>
        <end position="934"/>
    </location>
</feature>
<dbReference type="EMBL" id="CP036272">
    <property type="protein sequence ID" value="QDT62210.1"/>
    <property type="molecule type" value="Genomic_DNA"/>
</dbReference>
<dbReference type="Pfam" id="PF07627">
    <property type="entry name" value="PSCyt3"/>
    <property type="match status" value="1"/>
</dbReference>
<dbReference type="InterPro" id="IPR013036">
    <property type="entry name" value="DUF1587"/>
</dbReference>
<dbReference type="Gene3D" id="3.90.182.10">
    <property type="entry name" value="Toxin - Anthrax Protective Antigen,domain 1"/>
    <property type="match status" value="1"/>
</dbReference>
<feature type="compositionally biased region" description="Basic and acidic residues" evidence="1">
    <location>
        <begin position="286"/>
        <end position="297"/>
    </location>
</feature>
<dbReference type="Pfam" id="PF07631">
    <property type="entry name" value="PSD4"/>
    <property type="match status" value="1"/>
</dbReference>
<dbReference type="Pfam" id="PF07635">
    <property type="entry name" value="PSCyt1"/>
    <property type="match status" value="1"/>
</dbReference>
<dbReference type="InterPro" id="IPR011478">
    <property type="entry name" value="DUF1585"/>
</dbReference>
<dbReference type="Proteomes" id="UP000315003">
    <property type="component" value="Chromosome"/>
</dbReference>
<feature type="compositionally biased region" description="Basic and acidic residues" evidence="1">
    <location>
        <begin position="264"/>
        <end position="275"/>
    </location>
</feature>